<dbReference type="EC" id="2.3.2.27" evidence="3"/>
<dbReference type="EMBL" id="KB469299">
    <property type="protein sequence ID" value="EPQ57552.1"/>
    <property type="molecule type" value="Genomic_DNA"/>
</dbReference>
<keyword evidence="7 12" id="KW-0863">Zinc-finger</keyword>
<protein>
    <recommendedName>
        <fullName evidence="3">RING-type E3 ubiquitin transferase</fullName>
        <ecNumber evidence="3">2.3.2.27</ecNumber>
    </recommendedName>
</protein>
<evidence type="ECO:0000256" key="2">
    <source>
        <dbReference type="ARBA" id="ARBA00004141"/>
    </source>
</evidence>
<keyword evidence="5 14" id="KW-0812">Transmembrane</keyword>
<keyword evidence="6" id="KW-0479">Metal-binding</keyword>
<evidence type="ECO:0000256" key="3">
    <source>
        <dbReference type="ARBA" id="ARBA00012483"/>
    </source>
</evidence>
<dbReference type="InterPro" id="IPR013083">
    <property type="entry name" value="Znf_RING/FYVE/PHD"/>
</dbReference>
<feature type="compositionally biased region" description="Basic residues" evidence="13">
    <location>
        <begin position="270"/>
        <end position="279"/>
    </location>
</feature>
<feature type="compositionally biased region" description="Acidic residues" evidence="13">
    <location>
        <begin position="993"/>
        <end position="1004"/>
    </location>
</feature>
<evidence type="ECO:0000256" key="13">
    <source>
        <dbReference type="SAM" id="MobiDB-lite"/>
    </source>
</evidence>
<evidence type="ECO:0000256" key="12">
    <source>
        <dbReference type="PROSITE-ProRule" id="PRU00175"/>
    </source>
</evidence>
<feature type="compositionally biased region" description="Basic and acidic residues" evidence="13">
    <location>
        <begin position="135"/>
        <end position="150"/>
    </location>
</feature>
<feature type="transmembrane region" description="Helical" evidence="14">
    <location>
        <begin position="673"/>
        <end position="699"/>
    </location>
</feature>
<dbReference type="GO" id="GO:0061630">
    <property type="term" value="F:ubiquitin protein ligase activity"/>
    <property type="evidence" value="ECO:0007669"/>
    <property type="project" value="UniProtKB-EC"/>
</dbReference>
<feature type="compositionally biased region" description="Basic and acidic residues" evidence="13">
    <location>
        <begin position="980"/>
        <end position="992"/>
    </location>
</feature>
<keyword evidence="11 14" id="KW-0472">Membrane</keyword>
<feature type="transmembrane region" description="Helical" evidence="14">
    <location>
        <begin position="817"/>
        <end position="835"/>
    </location>
</feature>
<feature type="region of interest" description="Disordered" evidence="13">
    <location>
        <begin position="1043"/>
        <end position="1068"/>
    </location>
</feature>
<dbReference type="GO" id="GO:0008270">
    <property type="term" value="F:zinc ion binding"/>
    <property type="evidence" value="ECO:0007669"/>
    <property type="project" value="UniProtKB-KW"/>
</dbReference>
<dbReference type="PANTHER" id="PTHR45977">
    <property type="entry name" value="TARGET OF ERK KINASE MPK-1"/>
    <property type="match status" value="1"/>
</dbReference>
<dbReference type="HOGENOM" id="CLU_280899_0_0_1"/>
<reference evidence="16 17" key="1">
    <citation type="journal article" date="2012" name="Science">
        <title>The Paleozoic origin of enzymatic lignin decomposition reconstructed from 31 fungal genomes.</title>
        <authorList>
            <person name="Floudas D."/>
            <person name="Binder M."/>
            <person name="Riley R."/>
            <person name="Barry K."/>
            <person name="Blanchette R.A."/>
            <person name="Henrissat B."/>
            <person name="Martinez A.T."/>
            <person name="Otillar R."/>
            <person name="Spatafora J.W."/>
            <person name="Yadav J.S."/>
            <person name="Aerts A."/>
            <person name="Benoit I."/>
            <person name="Boyd A."/>
            <person name="Carlson A."/>
            <person name="Copeland A."/>
            <person name="Coutinho P.M."/>
            <person name="de Vries R.P."/>
            <person name="Ferreira P."/>
            <person name="Findley K."/>
            <person name="Foster B."/>
            <person name="Gaskell J."/>
            <person name="Glotzer D."/>
            <person name="Gorecki P."/>
            <person name="Heitman J."/>
            <person name="Hesse C."/>
            <person name="Hori C."/>
            <person name="Igarashi K."/>
            <person name="Jurgens J.A."/>
            <person name="Kallen N."/>
            <person name="Kersten P."/>
            <person name="Kohler A."/>
            <person name="Kuees U."/>
            <person name="Kumar T.K.A."/>
            <person name="Kuo A."/>
            <person name="LaButti K."/>
            <person name="Larrondo L.F."/>
            <person name="Lindquist E."/>
            <person name="Ling A."/>
            <person name="Lombard V."/>
            <person name="Lucas S."/>
            <person name="Lundell T."/>
            <person name="Martin R."/>
            <person name="McLaughlin D.J."/>
            <person name="Morgenstern I."/>
            <person name="Morin E."/>
            <person name="Murat C."/>
            <person name="Nagy L.G."/>
            <person name="Nolan M."/>
            <person name="Ohm R.A."/>
            <person name="Patyshakuliyeva A."/>
            <person name="Rokas A."/>
            <person name="Ruiz-Duenas F.J."/>
            <person name="Sabat G."/>
            <person name="Salamov A."/>
            <person name="Samejima M."/>
            <person name="Schmutz J."/>
            <person name="Slot J.C."/>
            <person name="St John F."/>
            <person name="Stenlid J."/>
            <person name="Sun H."/>
            <person name="Sun S."/>
            <person name="Syed K."/>
            <person name="Tsang A."/>
            <person name="Wiebenga A."/>
            <person name="Young D."/>
            <person name="Pisabarro A."/>
            <person name="Eastwood D.C."/>
            <person name="Martin F."/>
            <person name="Cullen D."/>
            <person name="Grigoriev I.V."/>
            <person name="Hibbett D.S."/>
        </authorList>
    </citation>
    <scope>NUCLEOTIDE SEQUENCE [LARGE SCALE GENOMIC DNA]</scope>
    <source>
        <strain evidence="16 17">ATCC 11539</strain>
    </source>
</reference>
<dbReference type="Pfam" id="PF13639">
    <property type="entry name" value="zf-RING_2"/>
    <property type="match status" value="1"/>
</dbReference>
<feature type="domain" description="RING-type" evidence="15">
    <location>
        <begin position="1025"/>
        <end position="1128"/>
    </location>
</feature>
<comment type="catalytic activity">
    <reaction evidence="1">
        <text>S-ubiquitinyl-[E2 ubiquitin-conjugating enzyme]-L-cysteine + [acceptor protein]-L-lysine = [E2 ubiquitin-conjugating enzyme]-L-cysteine + N(6)-ubiquitinyl-[acceptor protein]-L-lysine.</text>
        <dbReference type="EC" id="2.3.2.27"/>
    </reaction>
</comment>
<evidence type="ECO:0000256" key="4">
    <source>
        <dbReference type="ARBA" id="ARBA00022679"/>
    </source>
</evidence>
<dbReference type="AlphaFoldDB" id="S7QDU3"/>
<dbReference type="OMA" id="EWKACDR"/>
<evidence type="ECO:0000256" key="14">
    <source>
        <dbReference type="SAM" id="Phobius"/>
    </source>
</evidence>
<evidence type="ECO:0000256" key="5">
    <source>
        <dbReference type="ARBA" id="ARBA00022692"/>
    </source>
</evidence>
<dbReference type="SMART" id="SM00184">
    <property type="entry name" value="RING"/>
    <property type="match status" value="1"/>
</dbReference>
<dbReference type="PROSITE" id="PS50089">
    <property type="entry name" value="ZF_RING_2"/>
    <property type="match status" value="1"/>
</dbReference>
<feature type="compositionally biased region" description="Polar residues" evidence="13">
    <location>
        <begin position="1"/>
        <end position="18"/>
    </location>
</feature>
<evidence type="ECO:0000256" key="7">
    <source>
        <dbReference type="ARBA" id="ARBA00022771"/>
    </source>
</evidence>
<feature type="region of interest" description="Disordered" evidence="13">
    <location>
        <begin position="1"/>
        <end position="21"/>
    </location>
</feature>
<dbReference type="PANTHER" id="PTHR45977:SF4">
    <property type="entry name" value="RING-TYPE DOMAIN-CONTAINING PROTEIN"/>
    <property type="match status" value="1"/>
</dbReference>
<name>S7QDU3_GLOTA</name>
<dbReference type="CDD" id="cd16448">
    <property type="entry name" value="RING-H2"/>
    <property type="match status" value="1"/>
</dbReference>
<proteinExistence type="predicted"/>
<keyword evidence="9" id="KW-0862">Zinc</keyword>
<dbReference type="GO" id="GO:0016020">
    <property type="term" value="C:membrane"/>
    <property type="evidence" value="ECO:0007669"/>
    <property type="project" value="UniProtKB-SubCell"/>
</dbReference>
<feature type="compositionally biased region" description="Basic residues" evidence="13">
    <location>
        <begin position="1142"/>
        <end position="1153"/>
    </location>
</feature>
<feature type="region of interest" description="Disordered" evidence="13">
    <location>
        <begin position="585"/>
        <end position="614"/>
    </location>
</feature>
<evidence type="ECO:0000256" key="9">
    <source>
        <dbReference type="ARBA" id="ARBA00022833"/>
    </source>
</evidence>
<dbReference type="GO" id="GO:0016567">
    <property type="term" value="P:protein ubiquitination"/>
    <property type="evidence" value="ECO:0007669"/>
    <property type="project" value="TreeGrafter"/>
</dbReference>
<keyword evidence="4" id="KW-0808">Transferase</keyword>
<feature type="compositionally biased region" description="Basic and acidic residues" evidence="13">
    <location>
        <begin position="336"/>
        <end position="415"/>
    </location>
</feature>
<gene>
    <name evidence="16" type="ORF">GLOTRDRAFT_74433</name>
</gene>
<feature type="compositionally biased region" description="Basic and acidic residues" evidence="13">
    <location>
        <begin position="224"/>
        <end position="243"/>
    </location>
</feature>
<dbReference type="InterPro" id="IPR001841">
    <property type="entry name" value="Znf_RING"/>
</dbReference>
<feature type="region of interest" description="Disordered" evidence="13">
    <location>
        <begin position="973"/>
        <end position="1004"/>
    </location>
</feature>
<dbReference type="KEGG" id="gtr:GLOTRDRAFT_74433"/>
<evidence type="ECO:0000259" key="15">
    <source>
        <dbReference type="PROSITE" id="PS50089"/>
    </source>
</evidence>
<dbReference type="OrthoDB" id="8062037at2759"/>
<evidence type="ECO:0000256" key="6">
    <source>
        <dbReference type="ARBA" id="ARBA00022723"/>
    </source>
</evidence>
<feature type="compositionally biased region" description="Polar residues" evidence="13">
    <location>
        <begin position="311"/>
        <end position="320"/>
    </location>
</feature>
<accession>S7QDU3</accession>
<feature type="compositionally biased region" description="Acidic residues" evidence="13">
    <location>
        <begin position="188"/>
        <end position="211"/>
    </location>
</feature>
<dbReference type="Proteomes" id="UP000030669">
    <property type="component" value="Unassembled WGS sequence"/>
</dbReference>
<feature type="region of interest" description="Disordered" evidence="13">
    <location>
        <begin position="1132"/>
        <end position="1153"/>
    </location>
</feature>
<evidence type="ECO:0000256" key="1">
    <source>
        <dbReference type="ARBA" id="ARBA00000900"/>
    </source>
</evidence>
<evidence type="ECO:0000256" key="11">
    <source>
        <dbReference type="ARBA" id="ARBA00023136"/>
    </source>
</evidence>
<feature type="compositionally biased region" description="Basic residues" evidence="13">
    <location>
        <begin position="543"/>
        <end position="556"/>
    </location>
</feature>
<dbReference type="STRING" id="670483.S7QDU3"/>
<keyword evidence="8" id="KW-0833">Ubl conjugation pathway</keyword>
<dbReference type="GO" id="GO:0006511">
    <property type="term" value="P:ubiquitin-dependent protein catabolic process"/>
    <property type="evidence" value="ECO:0007669"/>
    <property type="project" value="TreeGrafter"/>
</dbReference>
<feature type="compositionally biased region" description="Basic and acidic residues" evidence="13">
    <location>
        <begin position="1045"/>
        <end position="1060"/>
    </location>
</feature>
<feature type="compositionally biased region" description="Basic and acidic residues" evidence="13">
    <location>
        <begin position="529"/>
        <end position="540"/>
    </location>
</feature>
<evidence type="ECO:0000256" key="10">
    <source>
        <dbReference type="ARBA" id="ARBA00022989"/>
    </source>
</evidence>
<keyword evidence="17" id="KW-1185">Reference proteome</keyword>
<comment type="subcellular location">
    <subcellularLocation>
        <location evidence="2">Membrane</location>
        <topology evidence="2">Multi-pass membrane protein</topology>
    </subcellularLocation>
</comment>
<dbReference type="GeneID" id="19308421"/>
<dbReference type="RefSeq" id="XP_007864629.1">
    <property type="nucleotide sequence ID" value="XM_007866438.1"/>
</dbReference>
<keyword evidence="10 14" id="KW-1133">Transmembrane helix</keyword>
<feature type="transmembrane region" description="Helical" evidence="14">
    <location>
        <begin position="855"/>
        <end position="886"/>
    </location>
</feature>
<sequence>MSESIENSSPGRYDSSQPGRLLRHTGSKLSFASFHPGTASAWRESLPDINKLSLNEELYRPKRVVIETGPDGQSTWRFVPTAKRESGVQNEGAWPRNVDLCGEIVEFDQDLWDIYKLDPEYTCTVRAPPALTTIVRDKGKGRAPETESDKLPPNATGSKRRYATLSPERQAPPMTPSSKRPRRKEVLEDPESDWDSSDDELGSSNEEDEVEGMIIDGATPQPKANERTRTVGSKLRDKLRDVDGDQLPRSFKRARTVSPTRNKRDLAGKKNARERKLRKDVRGTSTAAKQHRHGPPVDDVLPDVPEENDISKPSPQTHADPSQPEVDDEEQARLAAIEESRRKLADLEKDRPLWEKARRERERQERAEKEAAERERRLQEQAARAARERKEQEKKEQERRESLARESAARREKDEREKRKRQQWERWSRGVWTSQRALERYKLLSEAFDNTKFSKDEEPLTFEAVPWPVLHSPITFKVEDVEWSAVEKFFIEVKHHMRTQDYKVFVEKSHRRFHPDRWRSRRLFDAIPHEQERGERDLPRASHAPRAHHHHHHHHRYSEGYDVFSPHRHLNRMHSELPALEPARPRVPVRDSGLSIRPMPSPVRIPVSPRGERTTIHWTDPATASMLGDSDPIADPYVPPADVTEPLPPNAPRYRKIMTFLGYGRYATKARKALVSIVWTLSFGFMQIVIVITLLGYAAHRRSPTMPQYDEWQACARPLGIWNALWVGKILMGCSMGVWGYTRDRTSRQNSALERQNVLSTAETGRTRGPYPQTEAANRAGAATRMVDNAASTGRSSHGSNNNEASTRPHARLFSRMSFLSSVLTLTWFVIAHILEYTSVNTCRHDAPHIWWLTFGILCIMYLTVVEVIVVGLVVFIFGPLIILFWNITLILLGRHPLQNPHYIKPEIGKLPKSVVERIPLVLYIPAPPDEDKASPLAIPAPVYTYPPKAPQNELVAPRRRRRRFAFLRKFTKSKGAKSNRKDGGNQDKSKDEDDEKDEVELAWEDNWEQGDYPFVRLEENRAACAICLLDFEEPKRIRGLADMGAKRESNSNTEARDSENGDTSGDEPIEELRVGEVTEEEREEILKLQDAGEGPQPLRLLACGHVFHKTCLDPWLTDVSGRCPVCQRPVQLPETSESKSKTGRGRSRGRQS</sequence>
<dbReference type="eggNOG" id="ENOG502SIAQ">
    <property type="taxonomic scope" value="Eukaryota"/>
</dbReference>
<dbReference type="Gene3D" id="3.30.40.10">
    <property type="entry name" value="Zinc/RING finger domain, C3HC4 (zinc finger)"/>
    <property type="match status" value="1"/>
</dbReference>
<dbReference type="SUPFAM" id="SSF57850">
    <property type="entry name" value="RING/U-box"/>
    <property type="match status" value="1"/>
</dbReference>
<evidence type="ECO:0000313" key="16">
    <source>
        <dbReference type="EMBL" id="EPQ57552.1"/>
    </source>
</evidence>
<feature type="region of interest" description="Disordered" evidence="13">
    <location>
        <begin position="135"/>
        <end position="415"/>
    </location>
</feature>
<feature type="region of interest" description="Disordered" evidence="13">
    <location>
        <begin position="529"/>
        <end position="558"/>
    </location>
</feature>
<organism evidence="16 17">
    <name type="scientific">Gloeophyllum trabeum (strain ATCC 11539 / FP-39264 / Madison 617)</name>
    <name type="common">Brown rot fungus</name>
    <dbReference type="NCBI Taxonomy" id="670483"/>
    <lineage>
        <taxon>Eukaryota</taxon>
        <taxon>Fungi</taxon>
        <taxon>Dikarya</taxon>
        <taxon>Basidiomycota</taxon>
        <taxon>Agaricomycotina</taxon>
        <taxon>Agaricomycetes</taxon>
        <taxon>Gloeophyllales</taxon>
        <taxon>Gloeophyllaceae</taxon>
        <taxon>Gloeophyllum</taxon>
    </lineage>
</organism>
<evidence type="ECO:0000313" key="17">
    <source>
        <dbReference type="Proteomes" id="UP000030669"/>
    </source>
</evidence>
<evidence type="ECO:0000256" key="8">
    <source>
        <dbReference type="ARBA" id="ARBA00022786"/>
    </source>
</evidence>